<evidence type="ECO:0000259" key="9">
    <source>
        <dbReference type="PROSITE" id="PS50146"/>
    </source>
</evidence>
<dbReference type="InterPro" id="IPR016064">
    <property type="entry name" value="NAD/diacylglycerol_kinase_sf"/>
</dbReference>
<reference evidence="10" key="1">
    <citation type="submission" date="2024-06" db="EMBL/GenBank/DDBJ databases">
        <title>Lacrimispora cavernae sp. nov., a novel anaerobe isolated from bat guano pile inside a cave.</title>
        <authorList>
            <person name="Miller S.L."/>
            <person name="Lu N."/>
            <person name="King J."/>
            <person name="Sankaranarayanan K."/>
            <person name="Lawson P.A."/>
        </authorList>
    </citation>
    <scope>NUCLEOTIDE SEQUENCE</scope>
    <source>
        <strain evidence="10">BS-2</strain>
    </source>
</reference>
<evidence type="ECO:0000313" key="10">
    <source>
        <dbReference type="EMBL" id="XBS55039.1"/>
    </source>
</evidence>
<gene>
    <name evidence="10" type="ORF">ABFV83_04350</name>
</gene>
<evidence type="ECO:0000256" key="1">
    <source>
        <dbReference type="ARBA" id="ARBA00001946"/>
    </source>
</evidence>
<evidence type="ECO:0000256" key="7">
    <source>
        <dbReference type="ARBA" id="ARBA00023209"/>
    </source>
</evidence>
<accession>A0AAU7PRY9</accession>
<dbReference type="AlphaFoldDB" id="A0AAU7PRY9"/>
<comment type="similarity">
    <text evidence="2">Belongs to the diacylglycerol/lipid kinase family.</text>
</comment>
<keyword evidence="7" id="KW-0594">Phospholipid biosynthesis</keyword>
<keyword evidence="6" id="KW-0443">Lipid metabolism</keyword>
<evidence type="ECO:0000256" key="4">
    <source>
        <dbReference type="ARBA" id="ARBA00022723"/>
    </source>
</evidence>
<dbReference type="InterPro" id="IPR005218">
    <property type="entry name" value="Diacylglycerol/lipid_kinase"/>
</dbReference>
<evidence type="ECO:0000256" key="6">
    <source>
        <dbReference type="ARBA" id="ARBA00023098"/>
    </source>
</evidence>
<dbReference type="SMART" id="SM00046">
    <property type="entry name" value="DAGKc"/>
    <property type="match status" value="1"/>
</dbReference>
<protein>
    <submittedName>
        <fullName evidence="10">YegS/Rv2252/BmrU family lipid kinase</fullName>
    </submittedName>
</protein>
<sequence length="317" mass="35378">MKKILFIFNPRSGKAQIRNKLMDILNIFTKAGYELLVHVTQRSGDAMEAAAAYGGSVDLVVCSGGDGTLNETISGLMKLDDFPDLGYIPAGSTNDFATSLKISKNMLKAAEAAVFGEPFPIDIGCFCEDRHFVYIAAFGAFTEVSYLTPQDKKNVLGHQAYMLEGVKSLASIKSYKMRIECEERSGSMSLCPESVGRKEETTLEGEFIFGMITNTMSVGGFKGLVTQDVALDDGEFEVLLIRTPKTALDLTNIINYMFLKEEPNEYVHKFRTRSLRILSEEPIDWVLDGEFGGTRREVNIINLRKRIRIMRKSTKKQ</sequence>
<evidence type="ECO:0000256" key="8">
    <source>
        <dbReference type="ARBA" id="ARBA00023264"/>
    </source>
</evidence>
<dbReference type="Gene3D" id="2.60.200.40">
    <property type="match status" value="1"/>
</dbReference>
<dbReference type="GO" id="GO:0005886">
    <property type="term" value="C:plasma membrane"/>
    <property type="evidence" value="ECO:0007669"/>
    <property type="project" value="TreeGrafter"/>
</dbReference>
<dbReference type="GO" id="GO:0008654">
    <property type="term" value="P:phospholipid biosynthetic process"/>
    <property type="evidence" value="ECO:0007669"/>
    <property type="project" value="UniProtKB-KW"/>
</dbReference>
<keyword evidence="3" id="KW-0444">Lipid biosynthesis</keyword>
<comment type="cofactor">
    <cofactor evidence="1">
        <name>Mg(2+)</name>
        <dbReference type="ChEBI" id="CHEBI:18420"/>
    </cofactor>
</comment>
<dbReference type="PANTHER" id="PTHR12358">
    <property type="entry name" value="SPHINGOSINE KINASE"/>
    <property type="match status" value="1"/>
</dbReference>
<dbReference type="InterPro" id="IPR050187">
    <property type="entry name" value="Lipid_Phosphate_FormReg"/>
</dbReference>
<dbReference type="GO" id="GO:0005524">
    <property type="term" value="F:ATP binding"/>
    <property type="evidence" value="ECO:0007669"/>
    <property type="project" value="InterPro"/>
</dbReference>
<dbReference type="Gene3D" id="3.40.50.10330">
    <property type="entry name" value="Probable inorganic polyphosphate/atp-NAD kinase, domain 1"/>
    <property type="match status" value="1"/>
</dbReference>
<dbReference type="PANTHER" id="PTHR12358:SF106">
    <property type="entry name" value="LIPID KINASE YEGS"/>
    <property type="match status" value="1"/>
</dbReference>
<organism evidence="10">
    <name type="scientific">Lacrimispora sp. BS-2</name>
    <dbReference type="NCBI Taxonomy" id="3151850"/>
    <lineage>
        <taxon>Bacteria</taxon>
        <taxon>Bacillati</taxon>
        <taxon>Bacillota</taxon>
        <taxon>Clostridia</taxon>
        <taxon>Lachnospirales</taxon>
        <taxon>Lachnospiraceae</taxon>
        <taxon>Lacrimispora</taxon>
    </lineage>
</organism>
<dbReference type="PROSITE" id="PS50146">
    <property type="entry name" value="DAGK"/>
    <property type="match status" value="1"/>
</dbReference>
<dbReference type="InterPro" id="IPR001206">
    <property type="entry name" value="Diacylglycerol_kinase_cat_dom"/>
</dbReference>
<evidence type="ECO:0000256" key="5">
    <source>
        <dbReference type="ARBA" id="ARBA00022842"/>
    </source>
</evidence>
<dbReference type="NCBIfam" id="TIGR00147">
    <property type="entry name" value="YegS/Rv2252/BmrU family lipid kinase"/>
    <property type="match status" value="1"/>
</dbReference>
<dbReference type="InterPro" id="IPR017438">
    <property type="entry name" value="ATP-NAD_kinase_N"/>
</dbReference>
<dbReference type="EMBL" id="CP157940">
    <property type="protein sequence ID" value="XBS55039.1"/>
    <property type="molecule type" value="Genomic_DNA"/>
</dbReference>
<keyword evidence="4" id="KW-0479">Metal-binding</keyword>
<keyword evidence="10" id="KW-0808">Transferase</keyword>
<keyword evidence="5" id="KW-0460">Magnesium</keyword>
<dbReference type="GO" id="GO:0004143">
    <property type="term" value="F:ATP-dependent diacylglycerol kinase activity"/>
    <property type="evidence" value="ECO:0007669"/>
    <property type="project" value="TreeGrafter"/>
</dbReference>
<keyword evidence="10" id="KW-0418">Kinase</keyword>
<evidence type="ECO:0000256" key="3">
    <source>
        <dbReference type="ARBA" id="ARBA00022516"/>
    </source>
</evidence>
<dbReference type="SUPFAM" id="SSF111331">
    <property type="entry name" value="NAD kinase/diacylglycerol kinase-like"/>
    <property type="match status" value="1"/>
</dbReference>
<feature type="domain" description="DAGKc" evidence="9">
    <location>
        <begin position="1"/>
        <end position="131"/>
    </location>
</feature>
<keyword evidence="8" id="KW-1208">Phospholipid metabolism</keyword>
<dbReference type="GO" id="GO:0046872">
    <property type="term" value="F:metal ion binding"/>
    <property type="evidence" value="ECO:0007669"/>
    <property type="project" value="UniProtKB-KW"/>
</dbReference>
<evidence type="ECO:0000256" key="2">
    <source>
        <dbReference type="ARBA" id="ARBA00005983"/>
    </source>
</evidence>
<dbReference type="Pfam" id="PF00781">
    <property type="entry name" value="DAGK_cat"/>
    <property type="match status" value="1"/>
</dbReference>
<proteinExistence type="inferred from homology"/>
<name>A0AAU7PRY9_9FIRM</name>
<dbReference type="RefSeq" id="WP_349947724.1">
    <property type="nucleotide sequence ID" value="NZ_CP157940.1"/>
</dbReference>